<protein>
    <submittedName>
        <fullName evidence="2">Uncharacterized protein</fullName>
    </submittedName>
</protein>
<dbReference type="Proteomes" id="UP001335648">
    <property type="component" value="Unassembled WGS sequence"/>
</dbReference>
<dbReference type="EMBL" id="JAULUE010002065">
    <property type="protein sequence ID" value="KAK5879222.1"/>
    <property type="molecule type" value="Genomic_DNA"/>
</dbReference>
<comment type="caution">
    <text evidence="2">The sequence shown here is derived from an EMBL/GenBank/DDBJ whole genome shotgun (WGS) entry which is preliminary data.</text>
</comment>
<sequence>MRAKAVAGRVRGPGPRTKTAALRGPGSREKTAALRGPGSREKTAALRGPGLEGEDQTAPEAGQDPVSAEQEPEPVGQGWAGSPTEEDQ</sequence>
<name>A0AAN8B6X0_9TELE</name>
<feature type="region of interest" description="Disordered" evidence="1">
    <location>
        <begin position="1"/>
        <end position="88"/>
    </location>
</feature>
<feature type="compositionally biased region" description="Basic and acidic residues" evidence="1">
    <location>
        <begin position="26"/>
        <end position="44"/>
    </location>
</feature>
<evidence type="ECO:0000256" key="1">
    <source>
        <dbReference type="SAM" id="MobiDB-lite"/>
    </source>
</evidence>
<gene>
    <name evidence="2" type="ORF">CesoFtcFv8_024547</name>
</gene>
<evidence type="ECO:0000313" key="2">
    <source>
        <dbReference type="EMBL" id="KAK5879222.1"/>
    </source>
</evidence>
<evidence type="ECO:0000313" key="3">
    <source>
        <dbReference type="Proteomes" id="UP001335648"/>
    </source>
</evidence>
<proteinExistence type="predicted"/>
<organism evidence="2 3">
    <name type="scientific">Champsocephalus esox</name>
    <name type="common">pike icefish</name>
    <dbReference type="NCBI Taxonomy" id="159716"/>
    <lineage>
        <taxon>Eukaryota</taxon>
        <taxon>Metazoa</taxon>
        <taxon>Chordata</taxon>
        <taxon>Craniata</taxon>
        <taxon>Vertebrata</taxon>
        <taxon>Euteleostomi</taxon>
        <taxon>Actinopterygii</taxon>
        <taxon>Neopterygii</taxon>
        <taxon>Teleostei</taxon>
        <taxon>Neoteleostei</taxon>
        <taxon>Acanthomorphata</taxon>
        <taxon>Eupercaria</taxon>
        <taxon>Perciformes</taxon>
        <taxon>Notothenioidei</taxon>
        <taxon>Channichthyidae</taxon>
        <taxon>Champsocephalus</taxon>
    </lineage>
</organism>
<dbReference type="AlphaFoldDB" id="A0AAN8B6X0"/>
<accession>A0AAN8B6X0</accession>
<keyword evidence="3" id="KW-1185">Reference proteome</keyword>
<reference evidence="2 3" key="1">
    <citation type="journal article" date="2023" name="Mol. Biol. Evol.">
        <title>Genomics of Secondarily Temperate Adaptation in the Only Non-Antarctic Icefish.</title>
        <authorList>
            <person name="Rivera-Colon A.G."/>
            <person name="Rayamajhi N."/>
            <person name="Minhas B.F."/>
            <person name="Madrigal G."/>
            <person name="Bilyk K.T."/>
            <person name="Yoon V."/>
            <person name="Hune M."/>
            <person name="Gregory S."/>
            <person name="Cheng C.H.C."/>
            <person name="Catchen J.M."/>
        </authorList>
    </citation>
    <scope>NUCLEOTIDE SEQUENCE [LARGE SCALE GENOMIC DNA]</scope>
    <source>
        <strain evidence="2">JC2023a</strain>
    </source>
</reference>